<protein>
    <submittedName>
        <fullName evidence="2">Uncharacterized protein</fullName>
    </submittedName>
</protein>
<name>A0A229NXJ2_9BACL</name>
<dbReference type="Proteomes" id="UP000215145">
    <property type="component" value="Unassembled WGS sequence"/>
</dbReference>
<evidence type="ECO:0000313" key="3">
    <source>
        <dbReference type="Proteomes" id="UP000215145"/>
    </source>
</evidence>
<organism evidence="2 3">
    <name type="scientific">Paenibacillus herberti</name>
    <dbReference type="NCBI Taxonomy" id="1619309"/>
    <lineage>
        <taxon>Bacteria</taxon>
        <taxon>Bacillati</taxon>
        <taxon>Bacillota</taxon>
        <taxon>Bacilli</taxon>
        <taxon>Bacillales</taxon>
        <taxon>Paenibacillaceae</taxon>
        <taxon>Paenibacillus</taxon>
    </lineage>
</organism>
<comment type="caution">
    <text evidence="2">The sequence shown here is derived from an EMBL/GenBank/DDBJ whole genome shotgun (WGS) entry which is preliminary data.</text>
</comment>
<proteinExistence type="predicted"/>
<keyword evidence="1" id="KW-0472">Membrane</keyword>
<dbReference type="EMBL" id="NMUQ01000002">
    <property type="protein sequence ID" value="OXM14547.1"/>
    <property type="molecule type" value="Genomic_DNA"/>
</dbReference>
<reference evidence="2 3" key="1">
    <citation type="submission" date="2017-07" db="EMBL/GenBank/DDBJ databases">
        <title>Paenibacillus herberti R33 genome sequencing and assembly.</title>
        <authorList>
            <person name="Su W."/>
        </authorList>
    </citation>
    <scope>NUCLEOTIDE SEQUENCE [LARGE SCALE GENOMIC DNA]</scope>
    <source>
        <strain evidence="2 3">R33</strain>
    </source>
</reference>
<evidence type="ECO:0000256" key="1">
    <source>
        <dbReference type="SAM" id="Phobius"/>
    </source>
</evidence>
<evidence type="ECO:0000313" key="2">
    <source>
        <dbReference type="EMBL" id="OXM14547.1"/>
    </source>
</evidence>
<dbReference type="OrthoDB" id="9839215at2"/>
<feature type="transmembrane region" description="Helical" evidence="1">
    <location>
        <begin position="12"/>
        <end position="32"/>
    </location>
</feature>
<dbReference type="AlphaFoldDB" id="A0A229NXJ2"/>
<dbReference type="RefSeq" id="WP_089525365.1">
    <property type="nucleotide sequence ID" value="NZ_NMUQ01000002.1"/>
</dbReference>
<accession>A0A229NXJ2</accession>
<keyword evidence="1" id="KW-1133">Transmembrane helix</keyword>
<keyword evidence="1" id="KW-0812">Transmembrane</keyword>
<sequence length="146" mass="16242">MSEEATFSRYSGSRIGMVLVLFILLVIVTSMFKGNVWEDDPPVEAAVKRFQIVNTTSVYTFNLVSPKNIPTLPTSVSYARSSELFTIQGTETAEYDIRNSGVKFGTFSFTMNGNTGITGASATRNFSAYIDNNNFYAYTLRVYNFA</sequence>
<gene>
    <name evidence="2" type="ORF">CGZ75_16570</name>
</gene>
<keyword evidence="3" id="KW-1185">Reference proteome</keyword>